<proteinExistence type="predicted"/>
<comment type="caution">
    <text evidence="3">The sequence shown here is derived from an EMBL/GenBank/DDBJ whole genome shotgun (WGS) entry which is preliminary data.</text>
</comment>
<feature type="region of interest" description="Disordered" evidence="1">
    <location>
        <begin position="33"/>
        <end position="64"/>
    </location>
</feature>
<gene>
    <name evidence="3" type="ORF">GWK16_07780</name>
</gene>
<name>A0A848E9J9_9PROT</name>
<feature type="signal peptide" evidence="2">
    <location>
        <begin position="1"/>
        <end position="24"/>
    </location>
</feature>
<feature type="chain" id="PRO_5032500217" evidence="2">
    <location>
        <begin position="25"/>
        <end position="64"/>
    </location>
</feature>
<evidence type="ECO:0000256" key="2">
    <source>
        <dbReference type="SAM" id="SignalP"/>
    </source>
</evidence>
<organism evidence="3 4">
    <name type="scientific">Neoroseomonas marina</name>
    <dbReference type="NCBI Taxonomy" id="1232220"/>
    <lineage>
        <taxon>Bacteria</taxon>
        <taxon>Pseudomonadati</taxon>
        <taxon>Pseudomonadota</taxon>
        <taxon>Alphaproteobacteria</taxon>
        <taxon>Acetobacterales</taxon>
        <taxon>Acetobacteraceae</taxon>
        <taxon>Neoroseomonas</taxon>
    </lineage>
</organism>
<evidence type="ECO:0000313" key="4">
    <source>
        <dbReference type="Proteomes" id="UP000548582"/>
    </source>
</evidence>
<evidence type="ECO:0000313" key="3">
    <source>
        <dbReference type="EMBL" id="NMJ41134.1"/>
    </source>
</evidence>
<keyword evidence="4" id="KW-1185">Reference proteome</keyword>
<evidence type="ECO:0000256" key="1">
    <source>
        <dbReference type="SAM" id="MobiDB-lite"/>
    </source>
</evidence>
<reference evidence="3 4" key="1">
    <citation type="submission" date="2020-03" db="EMBL/GenBank/DDBJ databases">
        <authorList>
            <person name="Sun Q."/>
        </authorList>
    </citation>
    <scope>NUCLEOTIDE SEQUENCE [LARGE SCALE GENOMIC DNA]</scope>
    <source>
        <strain evidence="3 4">JC162</strain>
    </source>
</reference>
<protein>
    <submittedName>
        <fullName evidence="3">Uncharacterized protein</fullName>
    </submittedName>
</protein>
<dbReference type="Proteomes" id="UP000548582">
    <property type="component" value="Unassembled WGS sequence"/>
</dbReference>
<accession>A0A848E9J9</accession>
<dbReference type="RefSeq" id="WP_170053372.1">
    <property type="nucleotide sequence ID" value="NZ_JABBKX010000002.1"/>
</dbReference>
<dbReference type="AlphaFoldDB" id="A0A848E9J9"/>
<dbReference type="EMBL" id="JABBKX010000002">
    <property type="protein sequence ID" value="NMJ41134.1"/>
    <property type="molecule type" value="Genomic_DNA"/>
</dbReference>
<keyword evidence="2" id="KW-0732">Signal</keyword>
<sequence>MRPIRRAAVTGLFALWLAPLGAVTADRAPVAGAEAHSGIYGPERPAAMRDEDREDESEADRAEG</sequence>